<reference evidence="1 2" key="1">
    <citation type="submission" date="2016-10" db="EMBL/GenBank/DDBJ databases">
        <authorList>
            <person name="de Groot N.N."/>
        </authorList>
    </citation>
    <scope>NUCLEOTIDE SEQUENCE [LARGE SCALE GENOMIC DNA]</scope>
    <source>
        <strain evidence="1 2">MP1X4</strain>
    </source>
</reference>
<accession>A0A1H1XI33</accession>
<keyword evidence="2" id="KW-1185">Reference proteome</keyword>
<proteinExistence type="predicted"/>
<dbReference type="OrthoDB" id="798162at2"/>
<name>A0A1H1XI33_MUCMA</name>
<dbReference type="AlphaFoldDB" id="A0A1H1XI33"/>
<gene>
    <name evidence="1" type="ORF">SAMN05216490_2457</name>
</gene>
<dbReference type="RefSeq" id="WP_091372937.1">
    <property type="nucleotide sequence ID" value="NZ_LT629740.1"/>
</dbReference>
<dbReference type="Proteomes" id="UP000199679">
    <property type="component" value="Chromosome I"/>
</dbReference>
<protein>
    <submittedName>
        <fullName evidence="1">Uncharacterized protein</fullName>
    </submittedName>
</protein>
<organism evidence="1 2">
    <name type="scientific">Mucilaginibacter mallensis</name>
    <dbReference type="NCBI Taxonomy" id="652787"/>
    <lineage>
        <taxon>Bacteria</taxon>
        <taxon>Pseudomonadati</taxon>
        <taxon>Bacteroidota</taxon>
        <taxon>Sphingobacteriia</taxon>
        <taxon>Sphingobacteriales</taxon>
        <taxon>Sphingobacteriaceae</taxon>
        <taxon>Mucilaginibacter</taxon>
    </lineage>
</organism>
<evidence type="ECO:0000313" key="2">
    <source>
        <dbReference type="Proteomes" id="UP000199679"/>
    </source>
</evidence>
<dbReference type="STRING" id="652787.SAMN05216490_2457"/>
<dbReference type="EMBL" id="LT629740">
    <property type="protein sequence ID" value="SDT08840.1"/>
    <property type="molecule type" value="Genomic_DNA"/>
</dbReference>
<evidence type="ECO:0000313" key="1">
    <source>
        <dbReference type="EMBL" id="SDT08840.1"/>
    </source>
</evidence>
<sequence>MKHRKGLRRVTFSQERFEILIKKQKNGEASFSDLVELDEIVNRVPDIRHIILEEIEGTDTPPDESGQQDTIIAKENKPQGLLEKIKSFFNQLFFLADSPVISV</sequence>